<reference evidence="2 3" key="1">
    <citation type="submission" date="2016-03" db="EMBL/GenBank/DDBJ databases">
        <title>Complete genome sequence of a novel chlorpyrifos degrading bacterium, Cupriavidus nantongensis sp. X1.</title>
        <authorList>
            <person name="Fang L."/>
        </authorList>
    </citation>
    <scope>NUCLEOTIDE SEQUENCE [LARGE SCALE GENOMIC DNA]</scope>
    <source>
        <strain evidence="2 3">X1</strain>
    </source>
</reference>
<feature type="domain" description="HTH cro/C1-type" evidence="1">
    <location>
        <begin position="34"/>
        <end position="89"/>
    </location>
</feature>
<sequence>MTSKKRFDSVWDALEDTPGEAANMKARASLMIAIAERIKAEGLTQAEAAKRLGVTQPRVSDLMRGKIDLFSLDMLVNMLAQAGLRVDISVHEGAAA</sequence>
<dbReference type="Proteomes" id="UP000075238">
    <property type="component" value="Chromosome 1"/>
</dbReference>
<dbReference type="CDD" id="cd00093">
    <property type="entry name" value="HTH_XRE"/>
    <property type="match status" value="1"/>
</dbReference>
<accession>A0A142JGS7</accession>
<dbReference type="InterPro" id="IPR039554">
    <property type="entry name" value="HigA2-like_HTH"/>
</dbReference>
<dbReference type="KEGG" id="cnan:A2G96_05835"/>
<dbReference type="OrthoDB" id="129377at2"/>
<dbReference type="InterPro" id="IPR010982">
    <property type="entry name" value="Lambda_DNA-bd_dom_sf"/>
</dbReference>
<dbReference type="Pfam" id="PF13744">
    <property type="entry name" value="HTH_37"/>
    <property type="match status" value="1"/>
</dbReference>
<evidence type="ECO:0000259" key="1">
    <source>
        <dbReference type="PROSITE" id="PS50943"/>
    </source>
</evidence>
<evidence type="ECO:0000313" key="3">
    <source>
        <dbReference type="Proteomes" id="UP000075238"/>
    </source>
</evidence>
<dbReference type="Gene3D" id="1.10.260.40">
    <property type="entry name" value="lambda repressor-like DNA-binding domains"/>
    <property type="match status" value="1"/>
</dbReference>
<dbReference type="GO" id="GO:0003677">
    <property type="term" value="F:DNA binding"/>
    <property type="evidence" value="ECO:0007669"/>
    <property type="project" value="InterPro"/>
</dbReference>
<name>A0A142JGS7_9BURK</name>
<keyword evidence="3" id="KW-1185">Reference proteome</keyword>
<dbReference type="PROSITE" id="PS50943">
    <property type="entry name" value="HTH_CROC1"/>
    <property type="match status" value="1"/>
</dbReference>
<organism evidence="2 3">
    <name type="scientific">Cupriavidus nantongensis</name>
    <dbReference type="NCBI Taxonomy" id="1796606"/>
    <lineage>
        <taxon>Bacteria</taxon>
        <taxon>Pseudomonadati</taxon>
        <taxon>Pseudomonadota</taxon>
        <taxon>Betaproteobacteria</taxon>
        <taxon>Burkholderiales</taxon>
        <taxon>Burkholderiaceae</taxon>
        <taxon>Cupriavidus</taxon>
    </lineage>
</organism>
<dbReference type="EMBL" id="CP014844">
    <property type="protein sequence ID" value="AMR77289.1"/>
    <property type="molecule type" value="Genomic_DNA"/>
</dbReference>
<dbReference type="RefSeq" id="WP_062797594.1">
    <property type="nucleotide sequence ID" value="NZ_CP014844.1"/>
</dbReference>
<dbReference type="AlphaFoldDB" id="A0A142JGS7"/>
<dbReference type="SMART" id="SM00530">
    <property type="entry name" value="HTH_XRE"/>
    <property type="match status" value="1"/>
</dbReference>
<proteinExistence type="predicted"/>
<dbReference type="InterPro" id="IPR001387">
    <property type="entry name" value="Cro/C1-type_HTH"/>
</dbReference>
<gene>
    <name evidence="2" type="ORF">A2G96_05835</name>
</gene>
<dbReference type="STRING" id="1796606.A2G96_05835"/>
<dbReference type="SUPFAM" id="SSF47413">
    <property type="entry name" value="lambda repressor-like DNA-binding domains"/>
    <property type="match status" value="1"/>
</dbReference>
<evidence type="ECO:0000313" key="2">
    <source>
        <dbReference type="EMBL" id="AMR77289.1"/>
    </source>
</evidence>
<protein>
    <submittedName>
        <fullName evidence="2">Transcriptional regulator</fullName>
    </submittedName>
</protein>